<dbReference type="EMBL" id="BGPR01028038">
    <property type="protein sequence ID" value="GBN98957.1"/>
    <property type="molecule type" value="Genomic_DNA"/>
</dbReference>
<comment type="caution">
    <text evidence="1">The sequence shown here is derived from an EMBL/GenBank/DDBJ whole genome shotgun (WGS) entry which is preliminary data.</text>
</comment>
<evidence type="ECO:0000313" key="1">
    <source>
        <dbReference type="EMBL" id="GBN98957.1"/>
    </source>
</evidence>
<dbReference type="Proteomes" id="UP000499080">
    <property type="component" value="Unassembled WGS sequence"/>
</dbReference>
<accession>A0A4Y2TEJ0</accession>
<reference evidence="1 2" key="1">
    <citation type="journal article" date="2019" name="Sci. Rep.">
        <title>Orb-weaving spider Araneus ventricosus genome elucidates the spidroin gene catalogue.</title>
        <authorList>
            <person name="Kono N."/>
            <person name="Nakamura H."/>
            <person name="Ohtoshi R."/>
            <person name="Moran D.A.P."/>
            <person name="Shinohara A."/>
            <person name="Yoshida Y."/>
            <person name="Fujiwara M."/>
            <person name="Mori M."/>
            <person name="Tomita M."/>
            <person name="Arakawa K."/>
        </authorList>
    </citation>
    <scope>NUCLEOTIDE SEQUENCE [LARGE SCALE GENOMIC DNA]</scope>
</reference>
<feature type="non-terminal residue" evidence="1">
    <location>
        <position position="43"/>
    </location>
</feature>
<evidence type="ECO:0000313" key="2">
    <source>
        <dbReference type="Proteomes" id="UP000499080"/>
    </source>
</evidence>
<keyword evidence="2" id="KW-1185">Reference proteome</keyword>
<protein>
    <submittedName>
        <fullName evidence="1">Uncharacterized protein</fullName>
    </submittedName>
</protein>
<gene>
    <name evidence="1" type="ORF">AVEN_170149_1</name>
</gene>
<dbReference type="AlphaFoldDB" id="A0A4Y2TEJ0"/>
<proteinExistence type="predicted"/>
<name>A0A4Y2TEJ0_ARAVE</name>
<sequence>MIEWHVQMTRRHLRLATLSKFLTTHREDLEIRGQIKMQITYNG</sequence>
<organism evidence="1 2">
    <name type="scientific">Araneus ventricosus</name>
    <name type="common">Orbweaver spider</name>
    <name type="synonym">Epeira ventricosa</name>
    <dbReference type="NCBI Taxonomy" id="182803"/>
    <lineage>
        <taxon>Eukaryota</taxon>
        <taxon>Metazoa</taxon>
        <taxon>Ecdysozoa</taxon>
        <taxon>Arthropoda</taxon>
        <taxon>Chelicerata</taxon>
        <taxon>Arachnida</taxon>
        <taxon>Araneae</taxon>
        <taxon>Araneomorphae</taxon>
        <taxon>Entelegynae</taxon>
        <taxon>Araneoidea</taxon>
        <taxon>Araneidae</taxon>
        <taxon>Araneus</taxon>
    </lineage>
</organism>